<evidence type="ECO:0000313" key="1">
    <source>
        <dbReference type="EMBL" id="ASN68233.1"/>
    </source>
</evidence>
<sequence length="150" mass="16126">MAKLMTSINQIEGGDILKSGDVASVFGFEILGYDRKRMELSGTGKLTLSNDETVALYQDVAVENGVCSFSIGSVVATGTYYLEIKLDGHIFPSNNFKVKVKNSLNADSVVPSDKSPKLKLLADELRESGLITGGSDTTEDLVNVYNLAKI</sequence>
<protein>
    <submittedName>
        <fullName evidence="1">Uncharacterized protein</fullName>
    </submittedName>
</protein>
<gene>
    <name evidence="1" type="ORF">3S14_39</name>
</gene>
<dbReference type="EMBL" id="MF417874">
    <property type="protein sequence ID" value="ASN68233.1"/>
    <property type="molecule type" value="Genomic_DNA"/>
</dbReference>
<accession>A0A2H4J2Y9</accession>
<proteinExistence type="predicted"/>
<reference evidence="1" key="1">
    <citation type="submission" date="2017-06" db="EMBL/GenBank/DDBJ databases">
        <title>Novel phages from South African skin metaviromes.</title>
        <authorList>
            <person name="van Zyl L.J."/>
            <person name="Abrahams Y."/>
            <person name="Stander E.A."/>
            <person name="Kirby B.M."/>
            <person name="Clavaud C."/>
            <person name="Farcet C."/>
            <person name="Breton L."/>
            <person name="Trindade M.I."/>
        </authorList>
    </citation>
    <scope>NUCLEOTIDE SEQUENCE</scope>
</reference>
<name>A0A2H4J2Y9_9CAUD</name>
<organism evidence="1">
    <name type="scientific">uncultured Caudovirales phage</name>
    <dbReference type="NCBI Taxonomy" id="2100421"/>
    <lineage>
        <taxon>Viruses</taxon>
        <taxon>Duplodnaviria</taxon>
        <taxon>Heunggongvirae</taxon>
        <taxon>Uroviricota</taxon>
        <taxon>Caudoviricetes</taxon>
        <taxon>Peduoviridae</taxon>
        <taxon>Maltschvirus</taxon>
        <taxon>Maltschvirus maltsch</taxon>
    </lineage>
</organism>